<proteinExistence type="inferred from homology"/>
<protein>
    <submittedName>
        <fullName evidence="5">FAD/NAD(P)-binding domain-containing protein</fullName>
    </submittedName>
</protein>
<evidence type="ECO:0000313" key="6">
    <source>
        <dbReference type="Proteomes" id="UP000799779"/>
    </source>
</evidence>
<gene>
    <name evidence="5" type="ORF">P154DRAFT_498531</name>
</gene>
<dbReference type="GO" id="GO:0050660">
    <property type="term" value="F:flavin adenine dinucleotide binding"/>
    <property type="evidence" value="ECO:0007669"/>
    <property type="project" value="InterPro"/>
</dbReference>
<dbReference type="GO" id="GO:0004499">
    <property type="term" value="F:N,N-dimethylaniline monooxygenase activity"/>
    <property type="evidence" value="ECO:0007669"/>
    <property type="project" value="InterPro"/>
</dbReference>
<dbReference type="SUPFAM" id="SSF51905">
    <property type="entry name" value="FAD/NAD(P)-binding domain"/>
    <property type="match status" value="2"/>
</dbReference>
<accession>A0A6A5W8J9</accession>
<evidence type="ECO:0000256" key="2">
    <source>
        <dbReference type="ARBA" id="ARBA00022630"/>
    </source>
</evidence>
<evidence type="ECO:0000256" key="3">
    <source>
        <dbReference type="ARBA" id="ARBA00022827"/>
    </source>
</evidence>
<dbReference type="Proteomes" id="UP000799779">
    <property type="component" value="Unassembled WGS sequence"/>
</dbReference>
<dbReference type="AlphaFoldDB" id="A0A6A5W8J9"/>
<keyword evidence="3" id="KW-0274">FAD</keyword>
<keyword evidence="2" id="KW-0285">Flavoprotein</keyword>
<evidence type="ECO:0000313" key="5">
    <source>
        <dbReference type="EMBL" id="KAF1996431.1"/>
    </source>
</evidence>
<comment type="similarity">
    <text evidence="1">Belongs to the FMO family.</text>
</comment>
<dbReference type="PANTHER" id="PTHR23023">
    <property type="entry name" value="DIMETHYLANILINE MONOOXYGENASE"/>
    <property type="match status" value="1"/>
</dbReference>
<dbReference type="Gene3D" id="3.50.50.60">
    <property type="entry name" value="FAD/NAD(P)-binding domain"/>
    <property type="match status" value="3"/>
</dbReference>
<sequence length="606" mass="67602">MTSTQGENSVAIIGAGLYGLVTAKVLLRETENAFDSVTVFEKDSDLGGVWSENRIYPGLASNSPALTYEIPGFEYPEHLRAYGSHVKAADIHAYFRAYADHFDIKRHVQLQHLVEDVSWNEKTQRWTVKGKNTSGDFSQSFKFLVVCNGMYHEKNLPAVASDFNGTGPGMHHSADVGSPEVRKALATSDHAVVVGAGKSALDLATMIAKGDWVGKREKTPQVTLLYKKAHWLSPRAMLRESTYFERILFSRFVNAWLPFAKDPDFFHKLIAQTGIGKWHTEMIFRFVADDFKKCCHQEDLPQTIPKTPLSKAVSGALHVTPEGYLDFVRSGKIRIVEGGLDSINNNSITVRLNDGTLQPMKVDNVLWATGYKIAFPFFTPSTLKQLGLLDKHMQSPNSQYSQHNLPYLKLHRLIVPAPTTQVQEKSMPHRNIAFNGFAYSLLNPTVSFVAAHWIAEYFQGRIAMADPETIAKDTEHFYEWQKETFASHGAKGVHIGSHATLYNDMLLTDMGVSTGHVAGSALSPIRLAKEWLRPMYGHIYAGLATDLKEKRLTELPSSDAEGVVVSKNNKGMGSVPPFLPLILLVAVIRLVMSLWWPKDDYIKLSL</sequence>
<evidence type="ECO:0000256" key="1">
    <source>
        <dbReference type="ARBA" id="ARBA00009183"/>
    </source>
</evidence>
<dbReference type="InterPro" id="IPR036188">
    <property type="entry name" value="FAD/NAD-bd_sf"/>
</dbReference>
<organism evidence="5 6">
    <name type="scientific">Amniculicola lignicola CBS 123094</name>
    <dbReference type="NCBI Taxonomy" id="1392246"/>
    <lineage>
        <taxon>Eukaryota</taxon>
        <taxon>Fungi</taxon>
        <taxon>Dikarya</taxon>
        <taxon>Ascomycota</taxon>
        <taxon>Pezizomycotina</taxon>
        <taxon>Dothideomycetes</taxon>
        <taxon>Pleosporomycetidae</taxon>
        <taxon>Pleosporales</taxon>
        <taxon>Amniculicolaceae</taxon>
        <taxon>Amniculicola</taxon>
    </lineage>
</organism>
<keyword evidence="4" id="KW-0560">Oxidoreductase</keyword>
<evidence type="ECO:0000256" key="4">
    <source>
        <dbReference type="ARBA" id="ARBA00023002"/>
    </source>
</evidence>
<dbReference type="GO" id="GO:0050661">
    <property type="term" value="F:NADP binding"/>
    <property type="evidence" value="ECO:0007669"/>
    <property type="project" value="InterPro"/>
</dbReference>
<dbReference type="EMBL" id="ML977625">
    <property type="protein sequence ID" value="KAF1996431.1"/>
    <property type="molecule type" value="Genomic_DNA"/>
</dbReference>
<reference evidence="5" key="1">
    <citation type="journal article" date="2020" name="Stud. Mycol.">
        <title>101 Dothideomycetes genomes: a test case for predicting lifestyles and emergence of pathogens.</title>
        <authorList>
            <person name="Haridas S."/>
            <person name="Albert R."/>
            <person name="Binder M."/>
            <person name="Bloem J."/>
            <person name="Labutti K."/>
            <person name="Salamov A."/>
            <person name="Andreopoulos B."/>
            <person name="Baker S."/>
            <person name="Barry K."/>
            <person name="Bills G."/>
            <person name="Bluhm B."/>
            <person name="Cannon C."/>
            <person name="Castanera R."/>
            <person name="Culley D."/>
            <person name="Daum C."/>
            <person name="Ezra D."/>
            <person name="Gonzalez J."/>
            <person name="Henrissat B."/>
            <person name="Kuo A."/>
            <person name="Liang C."/>
            <person name="Lipzen A."/>
            <person name="Lutzoni F."/>
            <person name="Magnuson J."/>
            <person name="Mondo S."/>
            <person name="Nolan M."/>
            <person name="Ohm R."/>
            <person name="Pangilinan J."/>
            <person name="Park H.-J."/>
            <person name="Ramirez L."/>
            <person name="Alfaro M."/>
            <person name="Sun H."/>
            <person name="Tritt A."/>
            <person name="Yoshinaga Y."/>
            <person name="Zwiers L.-H."/>
            <person name="Turgeon B."/>
            <person name="Goodwin S."/>
            <person name="Spatafora J."/>
            <person name="Crous P."/>
            <person name="Grigoriev I."/>
        </authorList>
    </citation>
    <scope>NUCLEOTIDE SEQUENCE</scope>
    <source>
        <strain evidence="5">CBS 123094</strain>
    </source>
</reference>
<keyword evidence="6" id="KW-1185">Reference proteome</keyword>
<dbReference type="InterPro" id="IPR020946">
    <property type="entry name" value="Flavin_mOase-like"/>
</dbReference>
<dbReference type="InterPro" id="IPR050346">
    <property type="entry name" value="FMO-like"/>
</dbReference>
<name>A0A6A5W8J9_9PLEO</name>
<dbReference type="Pfam" id="PF00743">
    <property type="entry name" value="FMO-like"/>
    <property type="match status" value="1"/>
</dbReference>
<dbReference type="OrthoDB" id="66881at2759"/>